<organism evidence="3">
    <name type="scientific">Acromyrmex echinatior</name>
    <name type="common">Panamanian leafcutter ant</name>
    <name type="synonym">Acromyrmex octospinosus echinatior</name>
    <dbReference type="NCBI Taxonomy" id="103372"/>
    <lineage>
        <taxon>Eukaryota</taxon>
        <taxon>Metazoa</taxon>
        <taxon>Ecdysozoa</taxon>
        <taxon>Arthropoda</taxon>
        <taxon>Hexapoda</taxon>
        <taxon>Insecta</taxon>
        <taxon>Pterygota</taxon>
        <taxon>Neoptera</taxon>
        <taxon>Endopterygota</taxon>
        <taxon>Hymenoptera</taxon>
        <taxon>Apocrita</taxon>
        <taxon>Aculeata</taxon>
        <taxon>Formicoidea</taxon>
        <taxon>Formicidae</taxon>
        <taxon>Myrmicinae</taxon>
        <taxon>Acromyrmex</taxon>
    </lineage>
</organism>
<evidence type="ECO:0000313" key="3">
    <source>
        <dbReference type="Proteomes" id="UP000007755"/>
    </source>
</evidence>
<proteinExistence type="predicted"/>
<evidence type="ECO:0000313" key="2">
    <source>
        <dbReference type="EMBL" id="EGI64763.1"/>
    </source>
</evidence>
<sequence length="199" mass="21611">MPAVSSYGNDAVTTVSGAWQFLAIKSPMGPTRIKLARRGRSATVQQASNSTADFPELTKSGAPQPSSAHPFPPSFAHGIMKSLAVGLTWLRIKFTSFQGCQSSVEFLPLIFPPPRLGAGKERAGRIKSIHFCYIVSVTRDGLNTAINELTKINSRPQSRVEKSLTKGSNMPYGIARAVRSEGAVKFNEEKGRSTWKESK</sequence>
<feature type="region of interest" description="Disordered" evidence="1">
    <location>
        <begin position="38"/>
        <end position="70"/>
    </location>
</feature>
<accession>F4WMB9</accession>
<keyword evidence="3" id="KW-1185">Reference proteome</keyword>
<dbReference type="EMBL" id="GL888217">
    <property type="protein sequence ID" value="EGI64763.1"/>
    <property type="molecule type" value="Genomic_DNA"/>
</dbReference>
<dbReference type="InParanoid" id="F4WMB9"/>
<protein>
    <submittedName>
        <fullName evidence="2">Uncharacterized protein</fullName>
    </submittedName>
</protein>
<reference evidence="2" key="1">
    <citation type="submission" date="2011-02" db="EMBL/GenBank/DDBJ databases">
        <title>The genome of the leaf-cutting ant Acromyrmex echinatior suggests key adaptations to social evolution and fungus farming.</title>
        <authorList>
            <person name="Nygaard S."/>
            <person name="Zhang G."/>
        </authorList>
    </citation>
    <scope>NUCLEOTIDE SEQUENCE</scope>
</reference>
<dbReference type="Proteomes" id="UP000007755">
    <property type="component" value="Unassembled WGS sequence"/>
</dbReference>
<name>F4WMB9_ACREC</name>
<gene>
    <name evidence="2" type="ORF">G5I_06953</name>
</gene>
<feature type="compositionally biased region" description="Polar residues" evidence="1">
    <location>
        <begin position="42"/>
        <end position="52"/>
    </location>
</feature>
<evidence type="ECO:0000256" key="1">
    <source>
        <dbReference type="SAM" id="MobiDB-lite"/>
    </source>
</evidence>
<dbReference type="AlphaFoldDB" id="F4WMB9"/>